<accession>A0A6H1ZKV5</accession>
<sequence>MAISTGAGLALGGAAGLLGGVLGSNAQSSAAKSAANAATSAAQGSAAVQKYMFDTAMQQQAPYNELGLSGIEAFKSIDPTSSASEYATMLKDYPGLSLPSLSLDSFNFAFNPNDPTYQYRQKEMQKTIDAAAAARGNYNSRPVINALAEGNIALTADESEKQFSRALSGYNTNISTLLSQYGADYGKATDTYNAGYGKLTDLYNMNLNLGTTEYNKALDAIKIGQGAASSSGTAALATGQGLANTYGQLGSNLAQSALLSGQATSDMWSGIGGTAMNTALINALMKNNNTGNGMAWMT</sequence>
<protein>
    <recommendedName>
        <fullName evidence="3">DNA transfer protein</fullName>
    </recommendedName>
</protein>
<evidence type="ECO:0008006" key="3">
    <source>
        <dbReference type="Google" id="ProtNLM"/>
    </source>
</evidence>
<organism evidence="1">
    <name type="scientific">viral metagenome</name>
    <dbReference type="NCBI Taxonomy" id="1070528"/>
    <lineage>
        <taxon>unclassified sequences</taxon>
        <taxon>metagenomes</taxon>
        <taxon>organismal metagenomes</taxon>
    </lineage>
</organism>
<evidence type="ECO:0000313" key="1">
    <source>
        <dbReference type="EMBL" id="QJA48158.1"/>
    </source>
</evidence>
<gene>
    <name evidence="1" type="ORF">TM448A00842_0021</name>
    <name evidence="2" type="ORF">TM448B00141_0039</name>
</gene>
<name>A0A6H1ZKV5_9ZZZZ</name>
<evidence type="ECO:0000313" key="2">
    <source>
        <dbReference type="EMBL" id="QJH93853.1"/>
    </source>
</evidence>
<proteinExistence type="predicted"/>
<dbReference type="EMBL" id="MT144073">
    <property type="protein sequence ID" value="QJA48158.1"/>
    <property type="molecule type" value="Genomic_DNA"/>
</dbReference>
<dbReference type="EMBL" id="MT144592">
    <property type="protein sequence ID" value="QJH93853.1"/>
    <property type="molecule type" value="Genomic_DNA"/>
</dbReference>
<dbReference type="AlphaFoldDB" id="A0A6H1ZKV5"/>
<reference evidence="1" key="1">
    <citation type="submission" date="2020-03" db="EMBL/GenBank/DDBJ databases">
        <title>The deep terrestrial virosphere.</title>
        <authorList>
            <person name="Holmfeldt K."/>
            <person name="Nilsson E."/>
            <person name="Simone D."/>
            <person name="Lopez-Fernandez M."/>
            <person name="Wu X."/>
            <person name="de Brujin I."/>
            <person name="Lundin D."/>
            <person name="Andersson A."/>
            <person name="Bertilsson S."/>
            <person name="Dopson M."/>
        </authorList>
    </citation>
    <scope>NUCLEOTIDE SEQUENCE</scope>
    <source>
        <strain evidence="1">TM448A00842</strain>
        <strain evidence="2">TM448B00141</strain>
    </source>
</reference>